<evidence type="ECO:0000313" key="2">
    <source>
        <dbReference type="EMBL" id="EGD11005.1"/>
    </source>
</evidence>
<sequence length="764" mass="81312">MRGDRILRHRTAIDAATSYSARRYLMKTAVSANPLKRSAPTVSPHPHEIEHASPDASPGHPDLRPEGALTQLSPRPSKRSRHATDLPGATGLQVAPSGPSSSSGKAVKTTGSANPFKRSASTLSPSLHEIEEASQDGSPEGALPMPSPRPSKRSRQSAPARVPTPQTANRPGATELQVSQPALSPPGTASLVRLKETLAADNLRPVEAELAAELINKIRPMKSPVTTGTHGRAATHADLLSRIHEADAMAWYKAQGLSESDVSQMRRTALLSGMPNPTGSFLNNAMQYIVSPWINYATRQPWAGAGFAFATAAIGAPMNAAQQSAVVSLCESIREHGGHVIVPDKKEINDKHWLPDLAKALESHLKEFSRCCDTFHALKNAENQTPTYELTAAAEQLLQAETRLHQAQHDFVMTQGAHERQWMGNRWQAVPRILRSPLASTLGLLSKTGAMRALSPTAQTVGALLMTAAQHVAAGFDEQAKQDYNNKLNLLYADVLTDTGKSKLARGEPVAAQEIDQNKLRKLIQSPTQALVKRVINGLVSMEKALKAETAASPSPQGSASADDLDLEAGHGSGLSKKLNLLSQDLQAMREGRLDELDPDGVAAKLLLGAEKSVISLQLISDILKKYTSREFSAQTAQRLGQMFHLGVLGSAASSVIGKLTSAVQGGTRKVPTAQTLGIAAASGAMAAVGALNQHTAITVKNNRREGDTDIGLKQQVLRGVMGGANEALSQRRAAKASQAINALLESNDINVEALLSEARALVR</sequence>
<comment type="caution">
    <text evidence="2">The sequence shown here is derived from an EMBL/GenBank/DDBJ whole genome shotgun (WGS) entry which is preliminary data.</text>
</comment>
<dbReference type="eggNOG" id="ENOG5032VY1">
    <property type="taxonomic scope" value="Bacteria"/>
</dbReference>
<dbReference type="Proteomes" id="UP000003299">
    <property type="component" value="Unassembled WGS sequence"/>
</dbReference>
<organism evidence="2 3">
    <name type="scientific">Xanthomonas vesicatoria ATCC 35937</name>
    <dbReference type="NCBI Taxonomy" id="925775"/>
    <lineage>
        <taxon>Bacteria</taxon>
        <taxon>Pseudomonadati</taxon>
        <taxon>Pseudomonadota</taxon>
        <taxon>Gammaproteobacteria</taxon>
        <taxon>Lysobacterales</taxon>
        <taxon>Lysobacteraceae</taxon>
        <taxon>Xanthomonas</taxon>
    </lineage>
</organism>
<reference evidence="2 3" key="1">
    <citation type="journal article" date="2011" name="BMC Genomics">
        <title>Comparative genomics reveals diversity among xanthomonads infecting tomato and pepper.</title>
        <authorList>
            <person name="Potnis N."/>
            <person name="Krasileva K."/>
            <person name="Chow V."/>
            <person name="Almeida N.F."/>
            <person name="Patil P.B."/>
            <person name="Ryan R.P."/>
            <person name="Sharlach M."/>
            <person name="Behlau F."/>
            <person name="Dow J.M."/>
            <person name="Momol M.T."/>
            <person name="White F.F."/>
            <person name="Preston J.F."/>
            <person name="Vinatzer B.A."/>
            <person name="Koebnik R."/>
            <person name="Setubal J.C."/>
            <person name="Norman D.J."/>
            <person name="Staskawicz B.J."/>
            <person name="Jones J.B."/>
        </authorList>
    </citation>
    <scope>NUCLEOTIDE SEQUENCE [LARGE SCALE GENOMIC DNA]</scope>
    <source>
        <strain evidence="2 3">ATCC 35937</strain>
    </source>
</reference>
<evidence type="ECO:0000313" key="3">
    <source>
        <dbReference type="Proteomes" id="UP000003299"/>
    </source>
</evidence>
<protein>
    <submittedName>
        <fullName evidence="2">Xanthomonas outer protein N</fullName>
    </submittedName>
</protein>
<name>F0B948_9XANT</name>
<dbReference type="RefSeq" id="WP_005988979.1">
    <property type="nucleotide sequence ID" value="NZ_AEQV01000013.1"/>
</dbReference>
<feature type="compositionally biased region" description="Low complexity" evidence="1">
    <location>
        <begin position="94"/>
        <end position="108"/>
    </location>
</feature>
<accession>F0B948</accession>
<proteinExistence type="predicted"/>
<feature type="region of interest" description="Disordered" evidence="1">
    <location>
        <begin position="35"/>
        <end position="187"/>
    </location>
</feature>
<dbReference type="GeneID" id="46982436"/>
<dbReference type="EMBL" id="AEQV01000013">
    <property type="protein sequence ID" value="EGD11005.1"/>
    <property type="molecule type" value="Genomic_DNA"/>
</dbReference>
<dbReference type="AlphaFoldDB" id="F0B948"/>
<feature type="compositionally biased region" description="Polar residues" evidence="1">
    <location>
        <begin position="109"/>
        <end position="125"/>
    </location>
</feature>
<dbReference type="NCBIfam" id="NF041352">
    <property type="entry name" value="XopN"/>
    <property type="match status" value="1"/>
</dbReference>
<gene>
    <name evidence="2" type="primary">xopN</name>
    <name evidence="2" type="ORF">XVE_0564</name>
</gene>
<dbReference type="KEGG" id="xve:BJD12_13840"/>
<evidence type="ECO:0000256" key="1">
    <source>
        <dbReference type="SAM" id="MobiDB-lite"/>
    </source>
</evidence>